<keyword evidence="7" id="KW-1185">Reference proteome</keyword>
<dbReference type="GO" id="GO:0043565">
    <property type="term" value="F:sequence-specific DNA binding"/>
    <property type="evidence" value="ECO:0007669"/>
    <property type="project" value="TreeGrafter"/>
</dbReference>
<keyword evidence="3" id="KW-0238">DNA-binding</keyword>
<dbReference type="CDD" id="cd08422">
    <property type="entry name" value="PBP2_CrgA_like"/>
    <property type="match status" value="1"/>
</dbReference>
<dbReference type="InterPro" id="IPR036388">
    <property type="entry name" value="WH-like_DNA-bd_sf"/>
</dbReference>
<protein>
    <submittedName>
        <fullName evidence="6">LysR family transcriptional regulator</fullName>
    </submittedName>
</protein>
<keyword evidence="2" id="KW-0805">Transcription regulation</keyword>
<dbReference type="InterPro" id="IPR036390">
    <property type="entry name" value="WH_DNA-bd_sf"/>
</dbReference>
<evidence type="ECO:0000256" key="3">
    <source>
        <dbReference type="ARBA" id="ARBA00023125"/>
    </source>
</evidence>
<dbReference type="PROSITE" id="PS50931">
    <property type="entry name" value="HTH_LYSR"/>
    <property type="match status" value="1"/>
</dbReference>
<dbReference type="Gene3D" id="1.10.10.10">
    <property type="entry name" value="Winged helix-like DNA-binding domain superfamily/Winged helix DNA-binding domain"/>
    <property type="match status" value="1"/>
</dbReference>
<dbReference type="Pfam" id="PF00126">
    <property type="entry name" value="HTH_1"/>
    <property type="match status" value="1"/>
</dbReference>
<sequence>MKGLDELYAFKTVVDCGGISAAARRLGTPKSTLARRMNDLEARLGVQLFHRGPRRFVLTNFGRECYAQCARLAREADKVFAMADRTAAMPAGALHVICPPLLGAMVIERLAAEFAITAPRVRLHLEETAAILDPRLVSADLVIYGTFEPLPDLDLIARRIFSSPYVLAAHPRLFENSAPPSAPEELRDLDALGFGPKSTRWFWRLRRGRDSMVANYEPRFTTTQLSAIVEAARQGLGIASLPLAMIEEDLRDGRLVRVLEDWEPTAATIYAIYPSRRTLTMAAERFLDLIVERLPVVVSARTSPADRAGRS</sequence>
<reference evidence="6 7" key="1">
    <citation type="submission" date="2019-12" db="EMBL/GenBank/DDBJ databases">
        <title>Nitratireductor arenosus sp. nov., Isolated from sea sand, Jeju island, South Korea.</title>
        <authorList>
            <person name="Kim W."/>
        </authorList>
    </citation>
    <scope>NUCLEOTIDE SEQUENCE [LARGE SCALE GENOMIC DNA]</scope>
    <source>
        <strain evidence="6 7">CAU 1489</strain>
    </source>
</reference>
<dbReference type="GO" id="GO:0006351">
    <property type="term" value="P:DNA-templated transcription"/>
    <property type="evidence" value="ECO:0007669"/>
    <property type="project" value="TreeGrafter"/>
</dbReference>
<dbReference type="Gene3D" id="3.40.190.290">
    <property type="match status" value="1"/>
</dbReference>
<evidence type="ECO:0000259" key="5">
    <source>
        <dbReference type="PROSITE" id="PS50931"/>
    </source>
</evidence>
<evidence type="ECO:0000256" key="2">
    <source>
        <dbReference type="ARBA" id="ARBA00023015"/>
    </source>
</evidence>
<dbReference type="Proteomes" id="UP000463224">
    <property type="component" value="Unassembled WGS sequence"/>
</dbReference>
<dbReference type="SUPFAM" id="SSF53850">
    <property type="entry name" value="Periplasmic binding protein-like II"/>
    <property type="match status" value="1"/>
</dbReference>
<accession>A0A844QLM3</accession>
<organism evidence="6 7">
    <name type="scientific">Nitratireductor arenosus</name>
    <dbReference type="NCBI Taxonomy" id="2682096"/>
    <lineage>
        <taxon>Bacteria</taxon>
        <taxon>Pseudomonadati</taxon>
        <taxon>Pseudomonadota</taxon>
        <taxon>Alphaproteobacteria</taxon>
        <taxon>Hyphomicrobiales</taxon>
        <taxon>Phyllobacteriaceae</taxon>
        <taxon>Nitratireductor</taxon>
    </lineage>
</organism>
<evidence type="ECO:0000313" key="6">
    <source>
        <dbReference type="EMBL" id="MVA99474.1"/>
    </source>
</evidence>
<feature type="domain" description="HTH lysR-type" evidence="5">
    <location>
        <begin position="1"/>
        <end position="59"/>
    </location>
</feature>
<dbReference type="InterPro" id="IPR005119">
    <property type="entry name" value="LysR_subst-bd"/>
</dbReference>
<evidence type="ECO:0000256" key="1">
    <source>
        <dbReference type="ARBA" id="ARBA00009437"/>
    </source>
</evidence>
<dbReference type="InterPro" id="IPR058163">
    <property type="entry name" value="LysR-type_TF_proteobact-type"/>
</dbReference>
<dbReference type="RefSeq" id="WP_156714712.1">
    <property type="nucleotide sequence ID" value="NZ_WPHG01000006.1"/>
</dbReference>
<gene>
    <name evidence="6" type="ORF">GN330_19690</name>
</gene>
<dbReference type="PANTHER" id="PTHR30537">
    <property type="entry name" value="HTH-TYPE TRANSCRIPTIONAL REGULATOR"/>
    <property type="match status" value="1"/>
</dbReference>
<evidence type="ECO:0000313" key="7">
    <source>
        <dbReference type="Proteomes" id="UP000463224"/>
    </source>
</evidence>
<dbReference type="InterPro" id="IPR000847">
    <property type="entry name" value="LysR_HTH_N"/>
</dbReference>
<dbReference type="SUPFAM" id="SSF46785">
    <property type="entry name" value="Winged helix' DNA-binding domain"/>
    <property type="match status" value="1"/>
</dbReference>
<dbReference type="Pfam" id="PF03466">
    <property type="entry name" value="LysR_substrate"/>
    <property type="match status" value="1"/>
</dbReference>
<dbReference type="GO" id="GO:0003700">
    <property type="term" value="F:DNA-binding transcription factor activity"/>
    <property type="evidence" value="ECO:0007669"/>
    <property type="project" value="InterPro"/>
</dbReference>
<dbReference type="PANTHER" id="PTHR30537:SF31">
    <property type="entry name" value="TRANSCRIPTIONAL REGULATOR, LYSR FAMILY"/>
    <property type="match status" value="1"/>
</dbReference>
<dbReference type="EMBL" id="WPHG01000006">
    <property type="protein sequence ID" value="MVA99474.1"/>
    <property type="molecule type" value="Genomic_DNA"/>
</dbReference>
<keyword evidence="4" id="KW-0804">Transcription</keyword>
<proteinExistence type="inferred from homology"/>
<evidence type="ECO:0000256" key="4">
    <source>
        <dbReference type="ARBA" id="ARBA00023163"/>
    </source>
</evidence>
<comment type="caution">
    <text evidence="6">The sequence shown here is derived from an EMBL/GenBank/DDBJ whole genome shotgun (WGS) entry which is preliminary data.</text>
</comment>
<comment type="similarity">
    <text evidence="1">Belongs to the LysR transcriptional regulatory family.</text>
</comment>
<dbReference type="AlphaFoldDB" id="A0A844QLM3"/>
<name>A0A844QLM3_9HYPH</name>